<dbReference type="Pfam" id="PF01968">
    <property type="entry name" value="Hydantoinase_A"/>
    <property type="match status" value="1"/>
</dbReference>
<protein>
    <submittedName>
        <fullName evidence="3">Hydantoinase</fullName>
    </submittedName>
</protein>
<accession>A0A084JCG8</accession>
<dbReference type="InterPro" id="IPR043129">
    <property type="entry name" value="ATPase_NBD"/>
</dbReference>
<organism evidence="3 4">
    <name type="scientific">Lacrimispora celerecrescens</name>
    <dbReference type="NCBI Taxonomy" id="29354"/>
    <lineage>
        <taxon>Bacteria</taxon>
        <taxon>Bacillati</taxon>
        <taxon>Bacillota</taxon>
        <taxon>Clostridia</taxon>
        <taxon>Lachnospirales</taxon>
        <taxon>Lachnospiraceae</taxon>
        <taxon>Lacrimispora</taxon>
    </lineage>
</organism>
<dbReference type="PANTHER" id="PTHR11365">
    <property type="entry name" value="5-OXOPROLINASE RELATED"/>
    <property type="match status" value="1"/>
</dbReference>
<proteinExistence type="predicted"/>
<sequence length="717" mass="76988">MKVRIGIDVGGTFTDAAAIDNETFELIGVVKTPTTHNSRQGVAEGIVKALQRIMEDCHINPDDVVFIAHGTTQATNALLEGDVAPVGIVTLGSGLQGAKSRSDTNISNIELAAGKFLESQNEYVDTSDKDSLGSRIDDAIHSLRERGASSIVAAEAFSVDDPYHENLALEKCKQMNLPGTATNEISKLYGLKIRTRTAVVNASIMPKMLEAATMTETSIIEAGIKNPLMVMRCDGGVMTVDEVRNRPIMTILSGPAAGVAGALMYEKLTDGLFFEVGGTSTDISCVKDGKVMIQYAEVGGHKTYLNSLDVRTVGIGGGSMVQIKEGKAVNMGPRSAHIAGLDYEVYTDADLIKNPRLMTVRPVPSDPEYAVIECDNGVRVTLTMAGAANIAGYVRPEDYSYGNLEAARKAWKPLADQMGCTVEEAAEKAMAFAAAKNAKVAEQLIKDYKMRPEQTVFVGGGGGAASVVPHLAKTMKHKYRIAGNAAVISTIGVALAMVRDMVERTVSSPSQEDILSIRREVEQKAIQSGAAPGTIEVHVEVDTQKNLLRAIAVGATEMRSKVLGNTKLMIDQLLKICAENMDMSPGELSITAQNGVMYAVQSQKLEKKFLGLVKKKTTPLRLIDEEGVIRLQKSNALVSEVKIVDWETKIEWYLEEMTVFNDGGANLPNIYLVSGKRVIDLSGLQSKEQICALGNAELTGFGNEEKVLIIATGRTDG</sequence>
<name>A0A084JCG8_9FIRM</name>
<dbReference type="STRING" id="29354.IO98_22475"/>
<dbReference type="OrthoDB" id="9768323at2"/>
<dbReference type="GO" id="GO:0005829">
    <property type="term" value="C:cytosol"/>
    <property type="evidence" value="ECO:0007669"/>
    <property type="project" value="TreeGrafter"/>
</dbReference>
<dbReference type="InterPro" id="IPR045079">
    <property type="entry name" value="Oxoprolinase-like"/>
</dbReference>
<dbReference type="Gene3D" id="3.30.420.40">
    <property type="match status" value="1"/>
</dbReference>
<evidence type="ECO:0000313" key="4">
    <source>
        <dbReference type="Proteomes" id="UP000028525"/>
    </source>
</evidence>
<comment type="caution">
    <text evidence="3">The sequence shown here is derived from an EMBL/GenBank/DDBJ whole genome shotgun (WGS) entry which is preliminary data.</text>
</comment>
<gene>
    <name evidence="3" type="ORF">IO98_22475</name>
</gene>
<reference evidence="3 4" key="1">
    <citation type="submission" date="2014-07" db="EMBL/GenBank/DDBJ databases">
        <title>Draft genome of Clostridium celerecrescens 152B isolated from sediments associated with methane hydrate from Krishna Godavari basin.</title>
        <authorList>
            <person name="Honkalas V.S."/>
            <person name="Dabir A.P."/>
            <person name="Arora P."/>
            <person name="Dhakephalkar P.K."/>
        </authorList>
    </citation>
    <scope>NUCLEOTIDE SEQUENCE [LARGE SCALE GENOMIC DNA]</scope>
    <source>
        <strain evidence="3 4">152B</strain>
    </source>
</reference>
<evidence type="ECO:0000259" key="1">
    <source>
        <dbReference type="Pfam" id="PF01968"/>
    </source>
</evidence>
<evidence type="ECO:0000259" key="2">
    <source>
        <dbReference type="Pfam" id="PF05378"/>
    </source>
</evidence>
<feature type="domain" description="Hydantoinase A/oxoprolinase" evidence="1">
    <location>
        <begin position="194"/>
        <end position="500"/>
    </location>
</feature>
<dbReference type="PANTHER" id="PTHR11365:SF23">
    <property type="entry name" value="HYPOTHETICAL 5-OXOPROLINASE (EUROFUNG)-RELATED"/>
    <property type="match status" value="1"/>
</dbReference>
<keyword evidence="4" id="KW-1185">Reference proteome</keyword>
<feature type="domain" description="Hydantoinase/oxoprolinase N-terminal" evidence="2">
    <location>
        <begin position="4"/>
        <end position="173"/>
    </location>
</feature>
<dbReference type="GO" id="GO:0006749">
    <property type="term" value="P:glutathione metabolic process"/>
    <property type="evidence" value="ECO:0007669"/>
    <property type="project" value="TreeGrafter"/>
</dbReference>
<evidence type="ECO:0000313" key="3">
    <source>
        <dbReference type="EMBL" id="KEZ86652.1"/>
    </source>
</evidence>
<dbReference type="Proteomes" id="UP000028525">
    <property type="component" value="Unassembled WGS sequence"/>
</dbReference>
<dbReference type="InterPro" id="IPR008040">
    <property type="entry name" value="Hydant_A_N"/>
</dbReference>
<dbReference type="Pfam" id="PF05378">
    <property type="entry name" value="Hydant_A_N"/>
    <property type="match status" value="1"/>
</dbReference>
<dbReference type="GO" id="GO:0017168">
    <property type="term" value="F:5-oxoprolinase (ATP-hydrolyzing) activity"/>
    <property type="evidence" value="ECO:0007669"/>
    <property type="project" value="TreeGrafter"/>
</dbReference>
<dbReference type="RefSeq" id="WP_038284683.1">
    <property type="nucleotide sequence ID" value="NZ_JPME01000042.1"/>
</dbReference>
<dbReference type="AlphaFoldDB" id="A0A084JCG8"/>
<dbReference type="SUPFAM" id="SSF53067">
    <property type="entry name" value="Actin-like ATPase domain"/>
    <property type="match status" value="1"/>
</dbReference>
<dbReference type="InterPro" id="IPR002821">
    <property type="entry name" value="Hydantoinase_A"/>
</dbReference>
<dbReference type="EMBL" id="JPME01000042">
    <property type="protein sequence ID" value="KEZ86652.1"/>
    <property type="molecule type" value="Genomic_DNA"/>
</dbReference>